<keyword evidence="2" id="KW-1185">Reference proteome</keyword>
<gene>
    <name evidence="1" type="ORF">I6N95_07885</name>
</gene>
<dbReference type="Proteomes" id="UP000674938">
    <property type="component" value="Unassembled WGS sequence"/>
</dbReference>
<dbReference type="EMBL" id="JAEEGA010000004">
    <property type="protein sequence ID" value="MBP1040921.1"/>
    <property type="molecule type" value="Genomic_DNA"/>
</dbReference>
<evidence type="ECO:0000313" key="2">
    <source>
        <dbReference type="Proteomes" id="UP000674938"/>
    </source>
</evidence>
<reference evidence="1" key="1">
    <citation type="submission" date="2020-12" db="EMBL/GenBank/DDBJ databases">
        <title>Vagococcus allomyrinae sp. nov. and Enterococcus lavae sp. nov., isolated from the larvae of Allomyrina dichotoma.</title>
        <authorList>
            <person name="Lee S.D."/>
        </authorList>
    </citation>
    <scope>NUCLEOTIDE SEQUENCE</scope>
    <source>
        <strain evidence="1">BWB3-3</strain>
    </source>
</reference>
<sequence>MTVITHDTDNFFSFHDAPIVNCYFKTPYLCFEFEYVYCWLNNNNTPAIYSSEGCPKLIISIDNITSWIDWESGLDYTDEFESHLPNLIGTEFLSFERQHNLGEITLVGEICEFTFESYQIIVEPSNLHFYRNFSKADLSVKFH</sequence>
<evidence type="ECO:0000313" key="1">
    <source>
        <dbReference type="EMBL" id="MBP1040921.1"/>
    </source>
</evidence>
<proteinExistence type="predicted"/>
<dbReference type="RefSeq" id="WP_209526452.1">
    <property type="nucleotide sequence ID" value="NZ_JAEEGA010000004.1"/>
</dbReference>
<comment type="caution">
    <text evidence="1">The sequence shown here is derived from an EMBL/GenBank/DDBJ whole genome shotgun (WGS) entry which is preliminary data.</text>
</comment>
<name>A0A940P717_9ENTE</name>
<organism evidence="1 2">
    <name type="scientific">Vagococcus allomyrinae</name>
    <dbReference type="NCBI Taxonomy" id="2794353"/>
    <lineage>
        <taxon>Bacteria</taxon>
        <taxon>Bacillati</taxon>
        <taxon>Bacillota</taxon>
        <taxon>Bacilli</taxon>
        <taxon>Lactobacillales</taxon>
        <taxon>Enterococcaceae</taxon>
        <taxon>Vagococcus</taxon>
    </lineage>
</organism>
<dbReference type="AlphaFoldDB" id="A0A940P717"/>
<accession>A0A940P717</accession>
<protein>
    <submittedName>
        <fullName evidence="1">Uncharacterized protein</fullName>
    </submittedName>
</protein>